<gene>
    <name evidence="2" type="ORF">NW762_010776</name>
</gene>
<dbReference type="AlphaFoldDB" id="A0A9W8RTV9"/>
<evidence type="ECO:0000313" key="2">
    <source>
        <dbReference type="EMBL" id="KAJ4252870.1"/>
    </source>
</evidence>
<evidence type="ECO:0000256" key="1">
    <source>
        <dbReference type="SAM" id="MobiDB-lite"/>
    </source>
</evidence>
<feature type="compositionally biased region" description="Basic residues" evidence="1">
    <location>
        <begin position="444"/>
        <end position="453"/>
    </location>
</feature>
<sequence>MSTPSAWKPEHFGGLAPHQRQLLYEPIILECALQKTGNLPVYKPEGQPPSDYDEAMPDFQAFQFFVNKVAQVCDNERGGDTITALAILQGSLGPRYVFSSNLKDEIASNTTRDFVQGLLDLVGKNPEQLKITTLNGRALWLILSFNVSRLIEYLELLKVSAKKCLESCRRRKEDEAISDCETLIKAIHTFGPNGIHHLISERAKDGEMTRSEPWCDLRHFLGRWHSYRQAAETVVAVAQKWPELFQDFEITMVPPGSRIPKPIQRTELTSSTIVQNIAKEEKIEGPELEQIVEDLQQLGLDAAIASFQKSRRFKPLLHAEISVHAHLKKNGLTSVQHYWRNWDYIGSSKPTCRLCHYYFEALEGDKPHVRPSHYNLYYNWRLPGLDEIHHQRDTQSSAEDDNSSESEGFVEADDHVEAHDPAKTHEDLLVSIAQKMRNDVKKTLKEKKIRRKARDSNTYSTVPEYLRDENDASGSNVE</sequence>
<evidence type="ECO:0000313" key="3">
    <source>
        <dbReference type="Proteomes" id="UP001152049"/>
    </source>
</evidence>
<dbReference type="EMBL" id="JAOQAZ010000025">
    <property type="protein sequence ID" value="KAJ4252870.1"/>
    <property type="molecule type" value="Genomic_DNA"/>
</dbReference>
<dbReference type="OrthoDB" id="3251507at2759"/>
<feature type="region of interest" description="Disordered" evidence="1">
    <location>
        <begin position="390"/>
        <end position="409"/>
    </location>
</feature>
<organism evidence="2 3">
    <name type="scientific">Fusarium torreyae</name>
    <dbReference type="NCBI Taxonomy" id="1237075"/>
    <lineage>
        <taxon>Eukaryota</taxon>
        <taxon>Fungi</taxon>
        <taxon>Dikarya</taxon>
        <taxon>Ascomycota</taxon>
        <taxon>Pezizomycotina</taxon>
        <taxon>Sordariomycetes</taxon>
        <taxon>Hypocreomycetidae</taxon>
        <taxon>Hypocreales</taxon>
        <taxon>Nectriaceae</taxon>
        <taxon>Fusarium</taxon>
    </lineage>
</organism>
<dbReference type="PANTHER" id="PTHR42037">
    <property type="match status" value="1"/>
</dbReference>
<dbReference type="Pfam" id="PF14441">
    <property type="entry name" value="OTT_1508_deam"/>
    <property type="match status" value="1"/>
</dbReference>
<keyword evidence="3" id="KW-1185">Reference proteome</keyword>
<dbReference type="Proteomes" id="UP001152049">
    <property type="component" value="Unassembled WGS sequence"/>
</dbReference>
<comment type="caution">
    <text evidence="2">The sequence shown here is derived from an EMBL/GenBank/DDBJ whole genome shotgun (WGS) entry which is preliminary data.</text>
</comment>
<dbReference type="PANTHER" id="PTHR42037:SF1">
    <property type="match status" value="1"/>
</dbReference>
<accession>A0A9W8RTV9</accession>
<proteinExistence type="predicted"/>
<feature type="compositionally biased region" description="Acidic residues" evidence="1">
    <location>
        <begin position="398"/>
        <end position="409"/>
    </location>
</feature>
<reference evidence="2" key="1">
    <citation type="submission" date="2022-09" db="EMBL/GenBank/DDBJ databases">
        <title>Fusarium specimens isolated from Avocado Roots.</title>
        <authorList>
            <person name="Stajich J."/>
            <person name="Roper C."/>
            <person name="Heimlech-Rivalta G."/>
        </authorList>
    </citation>
    <scope>NUCLEOTIDE SEQUENCE</scope>
    <source>
        <strain evidence="2">CF00136</strain>
    </source>
</reference>
<protein>
    <submittedName>
        <fullName evidence="2">Uncharacterized protein</fullName>
    </submittedName>
</protein>
<feature type="region of interest" description="Disordered" evidence="1">
    <location>
        <begin position="441"/>
        <end position="478"/>
    </location>
</feature>
<dbReference type="InterPro" id="IPR027796">
    <property type="entry name" value="OTT_1508_deam-like"/>
</dbReference>
<name>A0A9W8RTV9_9HYPO</name>